<evidence type="ECO:0000256" key="2">
    <source>
        <dbReference type="ARBA" id="ARBA00020422"/>
    </source>
</evidence>
<dbReference type="InterPro" id="IPR000032">
    <property type="entry name" value="HPr-like"/>
</dbReference>
<dbReference type="Gene3D" id="3.30.1340.10">
    <property type="entry name" value="HPr-like"/>
    <property type="match status" value="1"/>
</dbReference>
<dbReference type="InterPro" id="IPR050399">
    <property type="entry name" value="HPr"/>
</dbReference>
<reference evidence="5 6" key="1">
    <citation type="submission" date="2014-08" db="EMBL/GenBank/DDBJ databases">
        <title>Comparative genomics of the Paenibacillus odorifer group.</title>
        <authorList>
            <person name="den Bakker H.C."/>
            <person name="Tsai Y.-C."/>
            <person name="Martin N."/>
            <person name="Korlach J."/>
            <person name="Wiedmann M."/>
        </authorList>
    </citation>
    <scope>NUCLEOTIDE SEQUENCE [LARGE SCALE GENOMIC DNA]</scope>
    <source>
        <strain evidence="5 6">DSM 1735</strain>
    </source>
</reference>
<organism evidence="5 6">
    <name type="scientific">Paenibacillus durus</name>
    <name type="common">Paenibacillus azotofixans</name>
    <dbReference type="NCBI Taxonomy" id="44251"/>
    <lineage>
        <taxon>Bacteria</taxon>
        <taxon>Bacillati</taxon>
        <taxon>Bacillota</taxon>
        <taxon>Bacilli</taxon>
        <taxon>Bacillales</taxon>
        <taxon>Paenibacillaceae</taxon>
        <taxon>Paenibacillus</taxon>
    </lineage>
</organism>
<evidence type="ECO:0000256" key="1">
    <source>
        <dbReference type="ARBA" id="ARBA00003681"/>
    </source>
</evidence>
<keyword evidence="3" id="KW-0813">Transport</keyword>
<feature type="domain" description="HPr" evidence="4">
    <location>
        <begin position="1"/>
        <end position="75"/>
    </location>
</feature>
<dbReference type="AlphaFoldDB" id="A0A089HJ37"/>
<dbReference type="eggNOG" id="COG1925">
    <property type="taxonomic scope" value="Bacteria"/>
</dbReference>
<comment type="function">
    <text evidence="1">General (non sugar-specific) component of the phosphoenolpyruvate-dependent sugar phosphotransferase system (sugar PTS). This major carbohydrate active-transport system catalyzes the phosphorylation of incoming sugar substrates concomitantly with their translocation across the cell membrane. The phosphoryl group from phosphoenolpyruvate (PEP) is transferred to the phosphoryl carrier protein HPr by enzyme I. Phospho-HPr then transfers it to the PTS EIIA domain.</text>
</comment>
<sequence length="75" mass="8024">MKTKEIIVHHGGFNVVFAKKLTSAAEQFASQIRIVWEAKNIVSDAKSILGVMALDVAKGTAITLTAEGPDEEQAV</sequence>
<dbReference type="InterPro" id="IPR035895">
    <property type="entry name" value="HPr-like_sf"/>
</dbReference>
<evidence type="ECO:0000313" key="6">
    <source>
        <dbReference type="Proteomes" id="UP000029409"/>
    </source>
</evidence>
<dbReference type="KEGG" id="pdu:PDUR_08430"/>
<dbReference type="OrthoDB" id="2626627at2"/>
<accession>A0A089HJ37</accession>
<dbReference type="Proteomes" id="UP000029409">
    <property type="component" value="Chromosome"/>
</dbReference>
<dbReference type="SUPFAM" id="SSF55594">
    <property type="entry name" value="HPr-like"/>
    <property type="match status" value="1"/>
</dbReference>
<dbReference type="CDD" id="cd00367">
    <property type="entry name" value="PTS-HPr_like"/>
    <property type="match status" value="1"/>
</dbReference>
<evidence type="ECO:0000313" key="5">
    <source>
        <dbReference type="EMBL" id="AIQ11956.1"/>
    </source>
</evidence>
<dbReference type="RefSeq" id="WP_042205826.1">
    <property type="nucleotide sequence ID" value="NZ_CP009288.1"/>
</dbReference>
<dbReference type="PROSITE" id="PS51350">
    <property type="entry name" value="PTS_HPR_DOM"/>
    <property type="match status" value="1"/>
</dbReference>
<dbReference type="EMBL" id="CP009288">
    <property type="protein sequence ID" value="AIQ11956.1"/>
    <property type="molecule type" value="Genomic_DNA"/>
</dbReference>
<protein>
    <recommendedName>
        <fullName evidence="2">Phosphocarrier protein HPr</fullName>
    </recommendedName>
</protein>
<dbReference type="PANTHER" id="PTHR33705">
    <property type="entry name" value="PHOSPHOCARRIER PROTEIN HPR"/>
    <property type="match status" value="1"/>
</dbReference>
<dbReference type="Pfam" id="PF00381">
    <property type="entry name" value="PTS-HPr"/>
    <property type="match status" value="1"/>
</dbReference>
<proteinExistence type="predicted"/>
<dbReference type="STRING" id="44251.PDUR_08430"/>
<name>A0A089HJ37_PAEDU</name>
<gene>
    <name evidence="5" type="ORF">PDUR_08430</name>
</gene>
<evidence type="ECO:0000256" key="3">
    <source>
        <dbReference type="ARBA" id="ARBA00022597"/>
    </source>
</evidence>
<keyword evidence="6" id="KW-1185">Reference proteome</keyword>
<dbReference type="PANTHER" id="PTHR33705:SF1">
    <property type="entry name" value="PHOSPHOCARRIER PROTEIN HPR"/>
    <property type="match status" value="1"/>
</dbReference>
<dbReference type="PRINTS" id="PR00107">
    <property type="entry name" value="PHOSPHOCPHPR"/>
</dbReference>
<evidence type="ECO:0000259" key="4">
    <source>
        <dbReference type="PROSITE" id="PS51350"/>
    </source>
</evidence>
<keyword evidence="3" id="KW-0762">Sugar transport</keyword>